<evidence type="ECO:0000313" key="4">
    <source>
        <dbReference type="EMBL" id="MFC5567397.1"/>
    </source>
</evidence>
<evidence type="ECO:0000259" key="3">
    <source>
        <dbReference type="Pfam" id="PF01464"/>
    </source>
</evidence>
<comment type="caution">
    <text evidence="4">The sequence shown here is derived from an EMBL/GenBank/DDBJ whole genome shotgun (WGS) entry which is preliminary data.</text>
</comment>
<dbReference type="Pfam" id="PF01464">
    <property type="entry name" value="SLT"/>
    <property type="match status" value="1"/>
</dbReference>
<dbReference type="InterPro" id="IPR023346">
    <property type="entry name" value="Lysozyme-like_dom_sf"/>
</dbReference>
<reference evidence="5" key="1">
    <citation type="journal article" date="2019" name="Int. J. Syst. Evol. Microbiol.">
        <title>The Global Catalogue of Microorganisms (GCM) 10K type strain sequencing project: providing services to taxonomists for standard genome sequencing and annotation.</title>
        <authorList>
            <consortium name="The Broad Institute Genomics Platform"/>
            <consortium name="The Broad Institute Genome Sequencing Center for Infectious Disease"/>
            <person name="Wu L."/>
            <person name="Ma J."/>
        </authorList>
    </citation>
    <scope>NUCLEOTIDE SEQUENCE [LARGE SCALE GENOMIC DNA]</scope>
    <source>
        <strain evidence="5">KACC 11588</strain>
    </source>
</reference>
<gene>
    <name evidence="4" type="ORF">ACFPOC_13370</name>
</gene>
<accession>A0ABW0SEL4</accession>
<keyword evidence="5" id="KW-1185">Reference proteome</keyword>
<dbReference type="RefSeq" id="WP_209841959.1">
    <property type="nucleotide sequence ID" value="NZ_JAGGJP010000013.1"/>
</dbReference>
<dbReference type="PANTHER" id="PTHR37423:SF2">
    <property type="entry name" value="MEMBRANE-BOUND LYTIC MUREIN TRANSGLYCOSYLASE C"/>
    <property type="match status" value="1"/>
</dbReference>
<dbReference type="Proteomes" id="UP001596056">
    <property type="component" value="Unassembled WGS sequence"/>
</dbReference>
<evidence type="ECO:0000256" key="1">
    <source>
        <dbReference type="ARBA" id="ARBA00007734"/>
    </source>
</evidence>
<feature type="domain" description="Transglycosylase SLT" evidence="3">
    <location>
        <begin position="168"/>
        <end position="256"/>
    </location>
</feature>
<comment type="similarity">
    <text evidence="1">Belongs to the transglycosylase Slt family.</text>
</comment>
<dbReference type="Gene3D" id="1.10.530.10">
    <property type="match status" value="1"/>
</dbReference>
<organism evidence="4 5">
    <name type="scientific">Rubellimicrobium aerolatum</name>
    <dbReference type="NCBI Taxonomy" id="490979"/>
    <lineage>
        <taxon>Bacteria</taxon>
        <taxon>Pseudomonadati</taxon>
        <taxon>Pseudomonadota</taxon>
        <taxon>Alphaproteobacteria</taxon>
        <taxon>Rhodobacterales</taxon>
        <taxon>Roseobacteraceae</taxon>
        <taxon>Rubellimicrobium</taxon>
    </lineage>
</organism>
<evidence type="ECO:0000256" key="2">
    <source>
        <dbReference type="ARBA" id="ARBA00009387"/>
    </source>
</evidence>
<dbReference type="CDD" id="cd00254">
    <property type="entry name" value="LT-like"/>
    <property type="match status" value="1"/>
</dbReference>
<sequence>MRSAAAALLVALGLPNVGQAGLLGELFGGLFGGFGGGAVFDVGAWVQREAILEQGARDRAVQADRVANATDLLDIEREQLAALDRLLASVSTTDGSGTPATLAALEGDGTTPASASVLYGPEDPNPAAARLFGDAAVTVEELIIQVAKDTAGYPGVSAAGLSPVQWRCLLQALIWQESRFQVGARSPAAAFGLTQIIPGTAEQLGIYPAYYEDPYLQVEGGARYLSQQLQAFGGNVVFALAAYNAGPGAVEKYGGVPPFAETEAYVKAIPAQYNRYLATVGGIDAKGTIDPVLLAGATLSLTADAAMVYAGHTQAQIAAAATRLRSIVARIRATADAEEAMSLNTYARAEVGRLLVMMVRLQAAHSQPLSAEQVALAASYAAERDYTDFTLEPMR</sequence>
<name>A0ABW0SEL4_9RHOB</name>
<comment type="similarity">
    <text evidence="2">Belongs to the virb1 family.</text>
</comment>
<dbReference type="EMBL" id="JBHSNA010000014">
    <property type="protein sequence ID" value="MFC5567397.1"/>
    <property type="molecule type" value="Genomic_DNA"/>
</dbReference>
<dbReference type="SUPFAM" id="SSF53955">
    <property type="entry name" value="Lysozyme-like"/>
    <property type="match status" value="1"/>
</dbReference>
<proteinExistence type="inferred from homology"/>
<dbReference type="InterPro" id="IPR008258">
    <property type="entry name" value="Transglycosylase_SLT_dom_1"/>
</dbReference>
<protein>
    <submittedName>
        <fullName evidence="4">Lytic transglycosylase domain-containing protein</fullName>
    </submittedName>
</protein>
<evidence type="ECO:0000313" key="5">
    <source>
        <dbReference type="Proteomes" id="UP001596056"/>
    </source>
</evidence>
<dbReference type="PANTHER" id="PTHR37423">
    <property type="entry name" value="SOLUBLE LYTIC MUREIN TRANSGLYCOSYLASE-RELATED"/>
    <property type="match status" value="1"/>
</dbReference>